<evidence type="ECO:0000256" key="4">
    <source>
        <dbReference type="ARBA" id="ARBA00022801"/>
    </source>
</evidence>
<keyword evidence="3" id="KW-0540">Nuclease</keyword>
<evidence type="ECO:0000313" key="10">
    <source>
        <dbReference type="EMBL" id="MFC7337687.1"/>
    </source>
</evidence>
<dbReference type="InterPro" id="IPR004610">
    <property type="entry name" value="RecJ"/>
</dbReference>
<dbReference type="EMBL" id="JBHTBS010000004">
    <property type="protein sequence ID" value="MFC7337687.1"/>
    <property type="molecule type" value="Genomic_DNA"/>
</dbReference>
<dbReference type="NCBIfam" id="TIGR00644">
    <property type="entry name" value="recJ"/>
    <property type="match status" value="1"/>
</dbReference>
<evidence type="ECO:0000256" key="1">
    <source>
        <dbReference type="ARBA" id="ARBA00005915"/>
    </source>
</evidence>
<evidence type="ECO:0000313" key="11">
    <source>
        <dbReference type="Proteomes" id="UP001596472"/>
    </source>
</evidence>
<dbReference type="InterPro" id="IPR038763">
    <property type="entry name" value="DHH_sf"/>
</dbReference>
<feature type="domain" description="DDH" evidence="7">
    <location>
        <begin position="69"/>
        <end position="218"/>
    </location>
</feature>
<evidence type="ECO:0000256" key="6">
    <source>
        <dbReference type="SAM" id="Coils"/>
    </source>
</evidence>
<accession>A0ABW2L5U6</accession>
<evidence type="ECO:0000256" key="3">
    <source>
        <dbReference type="ARBA" id="ARBA00022722"/>
    </source>
</evidence>
<dbReference type="InterPro" id="IPR001667">
    <property type="entry name" value="DDH_dom"/>
</dbReference>
<reference evidence="11" key="1">
    <citation type="journal article" date="2019" name="Int. J. Syst. Evol. Microbiol.">
        <title>The Global Catalogue of Microorganisms (GCM) 10K type strain sequencing project: providing services to taxonomists for standard genome sequencing and annotation.</title>
        <authorList>
            <consortium name="The Broad Institute Genomics Platform"/>
            <consortium name="The Broad Institute Genome Sequencing Center for Infectious Disease"/>
            <person name="Wu L."/>
            <person name="Ma J."/>
        </authorList>
    </citation>
    <scope>NUCLEOTIDE SEQUENCE [LARGE SCALE GENOMIC DNA]</scope>
    <source>
        <strain evidence="11">CGMCC 4.1467</strain>
    </source>
</reference>
<protein>
    <recommendedName>
        <fullName evidence="2">Single-stranded-DNA-specific exonuclease RecJ</fullName>
    </recommendedName>
</protein>
<dbReference type="InterPro" id="IPR003156">
    <property type="entry name" value="DHHA1_dom"/>
</dbReference>
<feature type="domain" description="DHHA1" evidence="8">
    <location>
        <begin position="339"/>
        <end position="431"/>
    </location>
</feature>
<keyword evidence="6" id="KW-0175">Coiled coil</keyword>
<gene>
    <name evidence="10" type="primary">recJ</name>
    <name evidence="10" type="ORF">ACFQY0_10905</name>
</gene>
<keyword evidence="4" id="KW-0378">Hydrolase</keyword>
<evidence type="ECO:0000256" key="2">
    <source>
        <dbReference type="ARBA" id="ARBA00019841"/>
    </source>
</evidence>
<name>A0ABW2L5U6_9BACT</name>
<evidence type="ECO:0000259" key="7">
    <source>
        <dbReference type="Pfam" id="PF01368"/>
    </source>
</evidence>
<dbReference type="InterPro" id="IPR041122">
    <property type="entry name" value="RecJ_OB"/>
</dbReference>
<dbReference type="Pfam" id="PF17768">
    <property type="entry name" value="RecJ_OB"/>
    <property type="match status" value="1"/>
</dbReference>
<dbReference type="Gene3D" id="3.90.1640.30">
    <property type="match status" value="1"/>
</dbReference>
<dbReference type="Proteomes" id="UP001596472">
    <property type="component" value="Unassembled WGS sequence"/>
</dbReference>
<dbReference type="Pfam" id="PF01368">
    <property type="entry name" value="DHH"/>
    <property type="match status" value="1"/>
</dbReference>
<keyword evidence="5 10" id="KW-0269">Exonuclease</keyword>
<dbReference type="PANTHER" id="PTHR30255:SF2">
    <property type="entry name" value="SINGLE-STRANDED-DNA-SPECIFIC EXONUCLEASE RECJ"/>
    <property type="match status" value="1"/>
</dbReference>
<evidence type="ECO:0000259" key="8">
    <source>
        <dbReference type="Pfam" id="PF02272"/>
    </source>
</evidence>
<comment type="similarity">
    <text evidence="1">Belongs to the RecJ family.</text>
</comment>
<comment type="caution">
    <text evidence="10">The sequence shown here is derived from an EMBL/GenBank/DDBJ whole genome shotgun (WGS) entry which is preliminary data.</text>
</comment>
<organism evidence="10 11">
    <name type="scientific">Haloferula chungangensis</name>
    <dbReference type="NCBI Taxonomy" id="1048331"/>
    <lineage>
        <taxon>Bacteria</taxon>
        <taxon>Pseudomonadati</taxon>
        <taxon>Verrucomicrobiota</taxon>
        <taxon>Verrucomicrobiia</taxon>
        <taxon>Verrucomicrobiales</taxon>
        <taxon>Verrucomicrobiaceae</taxon>
        <taxon>Haloferula</taxon>
    </lineage>
</organism>
<dbReference type="InterPro" id="IPR051673">
    <property type="entry name" value="SSDNA_exonuclease_RecJ"/>
</dbReference>
<sequence>MPFQSDGHDDGHEFPAILRHLVAQRGLPAGDELETFLRPRLRDLSDPFEIGEMKEAVDRILLAADRKEKVVIYGDYDVDGVSSIAVTRKVLRAYGLEPRAFIPKRSSEGYGLSKAAIARMMSEGDKPDLLISVDCGTVSVDEIAELKANGVDVIVVDHHEPGPNGRPDVVALVNPKCGGGPAYLCAAGVCFKLGHALLKTRPVKDFDLKELLELVSVATIADIVPMIGENRLLVRHGLKRLPNTLNPGLKALQEVAGMNGRATSMDVGFRLGPRLNAAGRMDVPEDALATLLTDCRRKAQNLAEKLEQYNRRRQAHEVQIRQEAMAMLKETFDPERDAVIVLGSRSWHPGVVGIVASRLMRQFHKPTFIIAIDENGVGKGSGRSIEGVSLVEAINATRHHLVAGGGHDMAAGISVHEDNLDAFRKEFGEFVLKGTNEEQRQPRLYVDAEIPFSDLSLEFLKDYELLQPFGNSNPQPIFMSCGVNLSRPPVHMKNQHLRLHLRQGYHEQDAVFFGGGEVNLPDPPWDIAFTIDRNHFRGRTSLQVIIQGVRAAE</sequence>
<dbReference type="PANTHER" id="PTHR30255">
    <property type="entry name" value="SINGLE-STRANDED-DNA-SPECIFIC EXONUCLEASE RECJ"/>
    <property type="match status" value="1"/>
</dbReference>
<dbReference type="RefSeq" id="WP_379712200.1">
    <property type="nucleotide sequence ID" value="NZ_JBHTBS010000004.1"/>
</dbReference>
<proteinExistence type="inferred from homology"/>
<feature type="coiled-coil region" evidence="6">
    <location>
        <begin position="292"/>
        <end position="319"/>
    </location>
</feature>
<dbReference type="Gene3D" id="3.10.310.30">
    <property type="match status" value="1"/>
</dbReference>
<evidence type="ECO:0000256" key="5">
    <source>
        <dbReference type="ARBA" id="ARBA00022839"/>
    </source>
</evidence>
<dbReference type="GO" id="GO:0004527">
    <property type="term" value="F:exonuclease activity"/>
    <property type="evidence" value="ECO:0007669"/>
    <property type="project" value="UniProtKB-KW"/>
</dbReference>
<dbReference type="Pfam" id="PF02272">
    <property type="entry name" value="DHHA1"/>
    <property type="match status" value="1"/>
</dbReference>
<keyword evidence="11" id="KW-1185">Reference proteome</keyword>
<dbReference type="SUPFAM" id="SSF64182">
    <property type="entry name" value="DHH phosphoesterases"/>
    <property type="match status" value="1"/>
</dbReference>
<feature type="domain" description="RecJ OB" evidence="9">
    <location>
        <begin position="446"/>
        <end position="547"/>
    </location>
</feature>
<evidence type="ECO:0000259" key="9">
    <source>
        <dbReference type="Pfam" id="PF17768"/>
    </source>
</evidence>